<feature type="region of interest" description="Disordered" evidence="3">
    <location>
        <begin position="354"/>
        <end position="392"/>
    </location>
</feature>
<feature type="region of interest" description="Disordered" evidence="3">
    <location>
        <begin position="184"/>
        <end position="212"/>
    </location>
</feature>
<evidence type="ECO:0000256" key="2">
    <source>
        <dbReference type="ARBA" id="ARBA00023125"/>
    </source>
</evidence>
<evidence type="ECO:0000256" key="3">
    <source>
        <dbReference type="SAM" id="MobiDB-lite"/>
    </source>
</evidence>
<evidence type="ECO:0000256" key="1">
    <source>
        <dbReference type="ARBA" id="ARBA00022737"/>
    </source>
</evidence>
<evidence type="ECO:0000259" key="4">
    <source>
        <dbReference type="PROSITE" id="PS50090"/>
    </source>
</evidence>
<dbReference type="PROSITE" id="PS51294">
    <property type="entry name" value="HTH_MYB"/>
    <property type="match status" value="2"/>
</dbReference>
<keyword evidence="7" id="KW-1185">Reference proteome</keyword>
<gene>
    <name evidence="6" type="ORF">QTG54_016669</name>
</gene>
<dbReference type="PROSITE" id="PS50090">
    <property type="entry name" value="MYB_LIKE"/>
    <property type="match status" value="2"/>
</dbReference>
<dbReference type="EMBL" id="JATAAI010000062">
    <property type="protein sequence ID" value="KAK1732608.1"/>
    <property type="molecule type" value="Genomic_DNA"/>
</dbReference>
<dbReference type="FunFam" id="1.10.10.60:FF:000010">
    <property type="entry name" value="Transcriptional activator Myb isoform A"/>
    <property type="match status" value="1"/>
</dbReference>
<feature type="domain" description="Myb-like" evidence="4">
    <location>
        <begin position="256"/>
        <end position="307"/>
    </location>
</feature>
<feature type="domain" description="Myb-like" evidence="4">
    <location>
        <begin position="202"/>
        <end position="255"/>
    </location>
</feature>
<dbReference type="InterPro" id="IPR009057">
    <property type="entry name" value="Homeodomain-like_sf"/>
</dbReference>
<dbReference type="GO" id="GO:0005634">
    <property type="term" value="C:nucleus"/>
    <property type="evidence" value="ECO:0007669"/>
    <property type="project" value="TreeGrafter"/>
</dbReference>
<dbReference type="AlphaFoldDB" id="A0AAD8XS42"/>
<feature type="compositionally biased region" description="Gly residues" evidence="3">
    <location>
        <begin position="366"/>
        <end position="375"/>
    </location>
</feature>
<dbReference type="Pfam" id="PF13921">
    <property type="entry name" value="Myb_DNA-bind_6"/>
    <property type="match status" value="1"/>
</dbReference>
<dbReference type="PANTHER" id="PTHR45614:SF274">
    <property type="entry name" value="MYB-LIKE DNA-BINDING PROTEIN"/>
    <property type="match status" value="1"/>
</dbReference>
<dbReference type="PANTHER" id="PTHR45614">
    <property type="entry name" value="MYB PROTEIN-RELATED"/>
    <property type="match status" value="1"/>
</dbReference>
<dbReference type="SUPFAM" id="SSF46689">
    <property type="entry name" value="Homeodomain-like"/>
    <property type="match status" value="1"/>
</dbReference>
<dbReference type="Proteomes" id="UP001224775">
    <property type="component" value="Unassembled WGS sequence"/>
</dbReference>
<reference evidence="6" key="1">
    <citation type="submission" date="2023-06" db="EMBL/GenBank/DDBJ databases">
        <title>Survivors Of The Sea: Transcriptome response of Skeletonema marinoi to long-term dormancy.</title>
        <authorList>
            <person name="Pinder M.I.M."/>
            <person name="Kourtchenko O."/>
            <person name="Robertson E.K."/>
            <person name="Larsson T."/>
            <person name="Maumus F."/>
            <person name="Osuna-Cruz C.M."/>
            <person name="Vancaester E."/>
            <person name="Stenow R."/>
            <person name="Vandepoele K."/>
            <person name="Ploug H."/>
            <person name="Bruchert V."/>
            <person name="Godhe A."/>
            <person name="Topel M."/>
        </authorList>
    </citation>
    <scope>NUCLEOTIDE SEQUENCE</scope>
    <source>
        <strain evidence="6">R05AC</strain>
    </source>
</reference>
<accession>A0AAD8XS42</accession>
<organism evidence="6 7">
    <name type="scientific">Skeletonema marinoi</name>
    <dbReference type="NCBI Taxonomy" id="267567"/>
    <lineage>
        <taxon>Eukaryota</taxon>
        <taxon>Sar</taxon>
        <taxon>Stramenopiles</taxon>
        <taxon>Ochrophyta</taxon>
        <taxon>Bacillariophyta</taxon>
        <taxon>Coscinodiscophyceae</taxon>
        <taxon>Thalassiosirophycidae</taxon>
        <taxon>Thalassiosirales</taxon>
        <taxon>Skeletonemataceae</taxon>
        <taxon>Skeletonema</taxon>
        <taxon>Skeletonema marinoi-dohrnii complex</taxon>
    </lineage>
</organism>
<feature type="domain" description="HTH myb-type" evidence="5">
    <location>
        <begin position="261"/>
        <end position="311"/>
    </location>
</feature>
<dbReference type="GO" id="GO:0000978">
    <property type="term" value="F:RNA polymerase II cis-regulatory region sequence-specific DNA binding"/>
    <property type="evidence" value="ECO:0007669"/>
    <property type="project" value="TreeGrafter"/>
</dbReference>
<dbReference type="InterPro" id="IPR001005">
    <property type="entry name" value="SANT/Myb"/>
</dbReference>
<dbReference type="InterPro" id="IPR017930">
    <property type="entry name" value="Myb_dom"/>
</dbReference>
<protein>
    <submittedName>
        <fullName evidence="6">SANT/Myb-like DNA-binding domain-containing protein</fullName>
    </submittedName>
</protein>
<keyword evidence="2 6" id="KW-0238">DNA-binding</keyword>
<evidence type="ECO:0000313" key="6">
    <source>
        <dbReference type="EMBL" id="KAK1732608.1"/>
    </source>
</evidence>
<comment type="caution">
    <text evidence="6">The sequence shown here is derived from an EMBL/GenBank/DDBJ whole genome shotgun (WGS) entry which is preliminary data.</text>
</comment>
<evidence type="ECO:0000313" key="7">
    <source>
        <dbReference type="Proteomes" id="UP001224775"/>
    </source>
</evidence>
<feature type="domain" description="HTH myb-type" evidence="5">
    <location>
        <begin position="202"/>
        <end position="259"/>
    </location>
</feature>
<dbReference type="GO" id="GO:0000981">
    <property type="term" value="F:DNA-binding transcription factor activity, RNA polymerase II-specific"/>
    <property type="evidence" value="ECO:0007669"/>
    <property type="project" value="TreeGrafter"/>
</dbReference>
<dbReference type="Gene3D" id="1.10.10.60">
    <property type="entry name" value="Homeodomain-like"/>
    <property type="match status" value="2"/>
</dbReference>
<dbReference type="SMART" id="SM00717">
    <property type="entry name" value="SANT"/>
    <property type="match status" value="2"/>
</dbReference>
<keyword evidence="1" id="KW-0677">Repeat</keyword>
<evidence type="ECO:0000259" key="5">
    <source>
        <dbReference type="PROSITE" id="PS51294"/>
    </source>
</evidence>
<dbReference type="InterPro" id="IPR050560">
    <property type="entry name" value="MYB_TF"/>
</dbReference>
<sequence length="745" mass="81669">MNNKMTTRLDQIDGLVSLPPNNSMLAIGGAKRKIDDVNNHTTIGLRRTPIKTTPFVQAPSTRPPRWNDVEDESLQKIITTIHPQIVSSISTHTTTTQNSNLSKKEIIKSINTQIRSMNWTQISTQLRIAKKDKATYATLYSNNNGARNNTKNQQGHPQNNELYVRKEVECQRRYQKLMTDLVHSIGTSGSGRKRSAAAGGDKKEMSKGPWTEEEDRKVVELVGKYGPKKWSQIAQELPGAGRIGKQCRERWHNHLNPGISKAPWTEAEDRIILQCHRDGIGNQWAHMSKLLPGRTDNAIKNHWNSSMKRKVEKYIFNKNFDGANRIKDDDGRYLIGDDIDGCLAAARQVPASKQLSRQNQQFAQQGGSGKGGGGSVIKAPAKAPSNPSIAKPLGKRKIPAFNAFIGGPPSKVVSASISLKPNPSKKIKTMDNNHLAVKNIHPQTVPVKDRQEMLEFCRSLKGGYVDGIFRSAIERKRMAEAACSTGPSLIDSLNGLNLTPEERLRLPLFYKATVMPHLDAYKSASPARKKNPSIAFRTSPISLENITFNPFLPSNFNHGVATPMSKQMGAATPAPGARQTFPSFSPYISSPHYMSAGGVDGDGGMAITPGMVGALIGPPPTGATILQDFTFGETPCRKLDAFLDGTGTTLQPLPTTEEFVRQKSQLPDDSINHHDAAVQSLDDDAALHASFSFSDMLSPEDDAERINRSVVTDSGPLRMRLKTSGGVDLSTHHFDTWESPGKKAA</sequence>
<proteinExistence type="predicted"/>
<feature type="compositionally biased region" description="Polar residues" evidence="3">
    <location>
        <begin position="354"/>
        <end position="365"/>
    </location>
</feature>
<name>A0AAD8XS42_9STRA</name>
<dbReference type="CDD" id="cd00167">
    <property type="entry name" value="SANT"/>
    <property type="match status" value="2"/>
</dbReference>